<proteinExistence type="predicted"/>
<gene>
    <name evidence="3" type="ORF">AB205_0135930</name>
</gene>
<keyword evidence="4" id="KW-1185">Reference proteome</keyword>
<protein>
    <recommendedName>
        <fullName evidence="2">KRAB domain-containing protein</fullName>
    </recommendedName>
</protein>
<dbReference type="SUPFAM" id="SSF109640">
    <property type="entry name" value="KRAB domain (Kruppel-associated box)"/>
    <property type="match status" value="2"/>
</dbReference>
<dbReference type="InterPro" id="IPR050169">
    <property type="entry name" value="Krueppel_C2H2_ZnF"/>
</dbReference>
<dbReference type="OrthoDB" id="9904963at2759"/>
<dbReference type="AlphaFoldDB" id="A0A2G9RF11"/>
<feature type="domain" description="KRAB" evidence="2">
    <location>
        <begin position="54"/>
        <end position="131"/>
    </location>
</feature>
<evidence type="ECO:0000313" key="4">
    <source>
        <dbReference type="Proteomes" id="UP000228934"/>
    </source>
</evidence>
<dbReference type="EMBL" id="KV947536">
    <property type="protein sequence ID" value="PIO25841.1"/>
    <property type="molecule type" value="Genomic_DNA"/>
</dbReference>
<reference evidence="4" key="1">
    <citation type="journal article" date="2017" name="Nat. Commun.">
        <title>The North American bullfrog draft genome provides insight into hormonal regulation of long noncoding RNA.</title>
        <authorList>
            <person name="Hammond S.A."/>
            <person name="Warren R.L."/>
            <person name="Vandervalk B.P."/>
            <person name="Kucuk E."/>
            <person name="Khan H."/>
            <person name="Gibb E.A."/>
            <person name="Pandoh P."/>
            <person name="Kirk H."/>
            <person name="Zhao Y."/>
            <person name="Jones M."/>
            <person name="Mungall A.J."/>
            <person name="Coope R."/>
            <person name="Pleasance S."/>
            <person name="Moore R.A."/>
            <person name="Holt R.A."/>
            <person name="Round J.M."/>
            <person name="Ohora S."/>
            <person name="Walle B.V."/>
            <person name="Veldhoen N."/>
            <person name="Helbing C.C."/>
            <person name="Birol I."/>
        </authorList>
    </citation>
    <scope>NUCLEOTIDE SEQUENCE [LARGE SCALE GENOMIC DNA]</scope>
</reference>
<dbReference type="PANTHER" id="PTHR23232">
    <property type="entry name" value="KRAB DOMAIN C2H2 ZINC FINGER"/>
    <property type="match status" value="1"/>
</dbReference>
<dbReference type="Pfam" id="PF01352">
    <property type="entry name" value="KRAB"/>
    <property type="match status" value="2"/>
</dbReference>
<dbReference type="Proteomes" id="UP000228934">
    <property type="component" value="Unassembled WGS sequence"/>
</dbReference>
<dbReference type="GO" id="GO:0006355">
    <property type="term" value="P:regulation of DNA-templated transcription"/>
    <property type="evidence" value="ECO:0007669"/>
    <property type="project" value="InterPro"/>
</dbReference>
<dbReference type="Gene3D" id="6.10.140.140">
    <property type="match status" value="2"/>
</dbReference>
<feature type="region of interest" description="Disordered" evidence="1">
    <location>
        <begin position="210"/>
        <end position="240"/>
    </location>
</feature>
<dbReference type="CDD" id="cd07765">
    <property type="entry name" value="KRAB_A-box"/>
    <property type="match status" value="2"/>
</dbReference>
<evidence type="ECO:0000313" key="3">
    <source>
        <dbReference type="EMBL" id="PIO25841.1"/>
    </source>
</evidence>
<accession>A0A2G9RF11</accession>
<organism evidence="3 4">
    <name type="scientific">Aquarana catesbeiana</name>
    <name type="common">American bullfrog</name>
    <name type="synonym">Rana catesbeiana</name>
    <dbReference type="NCBI Taxonomy" id="8400"/>
    <lineage>
        <taxon>Eukaryota</taxon>
        <taxon>Metazoa</taxon>
        <taxon>Chordata</taxon>
        <taxon>Craniata</taxon>
        <taxon>Vertebrata</taxon>
        <taxon>Euteleostomi</taxon>
        <taxon>Amphibia</taxon>
        <taxon>Batrachia</taxon>
        <taxon>Anura</taxon>
        <taxon>Neobatrachia</taxon>
        <taxon>Ranoidea</taxon>
        <taxon>Ranidae</taxon>
        <taxon>Aquarana</taxon>
    </lineage>
</organism>
<dbReference type="InterPro" id="IPR036051">
    <property type="entry name" value="KRAB_dom_sf"/>
</dbReference>
<dbReference type="PANTHER" id="PTHR23232:SF133">
    <property type="entry name" value="RIKEN CDNA 1700020N01 GENE"/>
    <property type="match status" value="1"/>
</dbReference>
<evidence type="ECO:0000256" key="1">
    <source>
        <dbReference type="SAM" id="MobiDB-lite"/>
    </source>
</evidence>
<dbReference type="PROSITE" id="PS50805">
    <property type="entry name" value="KRAB"/>
    <property type="match status" value="2"/>
</dbReference>
<name>A0A2G9RF11_AQUCT</name>
<sequence>KLIDDPLTPSSCLHRTSPITVPPPHCLTTEVTSAKKILEVTNKIIDLLTGEVPIRCQDVTVYFSMEEWEYLEGHKDLYMDVMMENKQLLNYVNMKNNNLHNWILLTLEIVCLLTGEDCTVVMKSSIENNIKGISHHLSTRQGPITMHAPPILTLQKNNEQKILEVTSKMMELLTGEVPIRCQDVTVYFSMEEWEYLEGHKDLYKDIMMENQPPLTSPGKRRLYCKGESSTEGPPRSPIIL</sequence>
<evidence type="ECO:0000259" key="2">
    <source>
        <dbReference type="PROSITE" id="PS50805"/>
    </source>
</evidence>
<feature type="domain" description="KRAB" evidence="2">
    <location>
        <begin position="179"/>
        <end position="240"/>
    </location>
</feature>
<dbReference type="InterPro" id="IPR001909">
    <property type="entry name" value="KRAB"/>
</dbReference>
<feature type="non-terminal residue" evidence="3">
    <location>
        <position position="1"/>
    </location>
</feature>